<proteinExistence type="predicted"/>
<name>A0A1X0SD71_RHIZD</name>
<feature type="transmembrane region" description="Helical" evidence="1">
    <location>
        <begin position="81"/>
        <end position="101"/>
    </location>
</feature>
<keyword evidence="1" id="KW-0812">Transmembrane</keyword>
<dbReference type="AlphaFoldDB" id="A0A1X0SD71"/>
<reference evidence="2 3" key="1">
    <citation type="journal article" date="2016" name="Proc. Natl. Acad. Sci. U.S.A.">
        <title>Lipid metabolic changes in an early divergent fungus govern the establishment of a mutualistic symbiosis with endobacteria.</title>
        <authorList>
            <person name="Lastovetsky O.A."/>
            <person name="Gaspar M.L."/>
            <person name="Mondo S.J."/>
            <person name="LaButti K.M."/>
            <person name="Sandor L."/>
            <person name="Grigoriev I.V."/>
            <person name="Henry S.A."/>
            <person name="Pawlowska T.E."/>
        </authorList>
    </citation>
    <scope>NUCLEOTIDE SEQUENCE [LARGE SCALE GENOMIC DNA]</scope>
    <source>
        <strain evidence="2 3">ATCC 11559</strain>
    </source>
</reference>
<evidence type="ECO:0000256" key="1">
    <source>
        <dbReference type="SAM" id="Phobius"/>
    </source>
</evidence>
<protein>
    <submittedName>
        <fullName evidence="2">Uncharacterized protein</fullName>
    </submittedName>
</protein>
<sequence>MSSTTPTINDRQKSVLIVKKVIVVIVITDTTLPTLKLFAIVLLLLLDIEGQRKKKKRKTIRIVNRLLHSKKGGGRIRIETYLTEICVVLTTVTANVFYWLVTLPELTRA</sequence>
<dbReference type="Proteomes" id="UP000242381">
    <property type="component" value="Unassembled WGS sequence"/>
</dbReference>
<keyword evidence="1" id="KW-1133">Transmembrane helix</keyword>
<accession>A0A1X0SD71</accession>
<gene>
    <name evidence="2" type="ORF">BCV71DRAFT_231580</name>
</gene>
<evidence type="ECO:0000313" key="3">
    <source>
        <dbReference type="Proteomes" id="UP000242381"/>
    </source>
</evidence>
<keyword evidence="1" id="KW-0472">Membrane</keyword>
<feature type="transmembrane region" description="Helical" evidence="1">
    <location>
        <begin position="21"/>
        <end position="48"/>
    </location>
</feature>
<dbReference type="EMBL" id="KV921269">
    <property type="protein sequence ID" value="ORE22189.1"/>
    <property type="molecule type" value="Genomic_DNA"/>
</dbReference>
<evidence type="ECO:0000313" key="2">
    <source>
        <dbReference type="EMBL" id="ORE22189.1"/>
    </source>
</evidence>
<organism evidence="2 3">
    <name type="scientific">Rhizopus microsporus</name>
    <dbReference type="NCBI Taxonomy" id="58291"/>
    <lineage>
        <taxon>Eukaryota</taxon>
        <taxon>Fungi</taxon>
        <taxon>Fungi incertae sedis</taxon>
        <taxon>Mucoromycota</taxon>
        <taxon>Mucoromycotina</taxon>
        <taxon>Mucoromycetes</taxon>
        <taxon>Mucorales</taxon>
        <taxon>Mucorineae</taxon>
        <taxon>Rhizopodaceae</taxon>
        <taxon>Rhizopus</taxon>
    </lineage>
</organism>